<feature type="compositionally biased region" description="Low complexity" evidence="1">
    <location>
        <begin position="78"/>
        <end position="93"/>
    </location>
</feature>
<dbReference type="InParanoid" id="A0A1Z5JJ60"/>
<proteinExistence type="predicted"/>
<feature type="region of interest" description="Disordered" evidence="1">
    <location>
        <begin position="59"/>
        <end position="93"/>
    </location>
</feature>
<dbReference type="EMBL" id="BDSP01000073">
    <property type="protein sequence ID" value="GAX13801.1"/>
    <property type="molecule type" value="Genomic_DNA"/>
</dbReference>
<dbReference type="AlphaFoldDB" id="A0A1Z5JJ60"/>
<accession>A0A1Z5JJ60</accession>
<comment type="caution">
    <text evidence="2">The sequence shown here is derived from an EMBL/GenBank/DDBJ whole genome shotgun (WGS) entry which is preliminary data.</text>
</comment>
<evidence type="ECO:0000256" key="1">
    <source>
        <dbReference type="SAM" id="MobiDB-lite"/>
    </source>
</evidence>
<organism evidence="2 3">
    <name type="scientific">Fistulifera solaris</name>
    <name type="common">Oleaginous diatom</name>
    <dbReference type="NCBI Taxonomy" id="1519565"/>
    <lineage>
        <taxon>Eukaryota</taxon>
        <taxon>Sar</taxon>
        <taxon>Stramenopiles</taxon>
        <taxon>Ochrophyta</taxon>
        <taxon>Bacillariophyta</taxon>
        <taxon>Bacillariophyceae</taxon>
        <taxon>Bacillariophycidae</taxon>
        <taxon>Naviculales</taxon>
        <taxon>Naviculaceae</taxon>
        <taxon>Fistulifera</taxon>
    </lineage>
</organism>
<reference evidence="2 3" key="1">
    <citation type="journal article" date="2015" name="Plant Cell">
        <title>Oil accumulation by the oleaginous diatom Fistulifera solaris as revealed by the genome and transcriptome.</title>
        <authorList>
            <person name="Tanaka T."/>
            <person name="Maeda Y."/>
            <person name="Veluchamy A."/>
            <person name="Tanaka M."/>
            <person name="Abida H."/>
            <person name="Marechal E."/>
            <person name="Bowler C."/>
            <person name="Muto M."/>
            <person name="Sunaga Y."/>
            <person name="Tanaka M."/>
            <person name="Yoshino T."/>
            <person name="Taniguchi T."/>
            <person name="Fukuda Y."/>
            <person name="Nemoto M."/>
            <person name="Matsumoto M."/>
            <person name="Wong P.S."/>
            <person name="Aburatani S."/>
            <person name="Fujibuchi W."/>
        </authorList>
    </citation>
    <scope>NUCLEOTIDE SEQUENCE [LARGE SCALE GENOMIC DNA]</scope>
    <source>
        <strain evidence="2 3">JPCC DA0580</strain>
    </source>
</reference>
<sequence length="198" mass="22109">MRLYSVKSCTPVLVTAKAPSAANSFATQPMELQSTTFYHTTKHHLNDEQHATVTHSTMKASRTVVEPPSALTTHDDVSTLSSSSSSSTTTTTTLHEATWETTMDATTDDIIPECIVLPAVRNERLECSSFSWDRPVLVFTEETEDENWTAAPTTISSDEEEIEMDHRSSFLHDNDEWVTFSGFPCFIDTFVYQDTVSL</sequence>
<dbReference type="Proteomes" id="UP000198406">
    <property type="component" value="Unassembled WGS sequence"/>
</dbReference>
<gene>
    <name evidence="2" type="ORF">FisN_30Lu121</name>
</gene>
<evidence type="ECO:0000313" key="2">
    <source>
        <dbReference type="EMBL" id="GAX13801.1"/>
    </source>
</evidence>
<evidence type="ECO:0000313" key="3">
    <source>
        <dbReference type="Proteomes" id="UP000198406"/>
    </source>
</evidence>
<name>A0A1Z5JJ60_FISSO</name>
<protein>
    <submittedName>
        <fullName evidence="2">Uncharacterized protein</fullName>
    </submittedName>
</protein>
<keyword evidence="3" id="KW-1185">Reference proteome</keyword>